<evidence type="ECO:0000313" key="14">
    <source>
        <dbReference type="Proteomes" id="UP000561459"/>
    </source>
</evidence>
<dbReference type="SUPFAM" id="SSF56935">
    <property type="entry name" value="Porins"/>
    <property type="match status" value="1"/>
</dbReference>
<organism evidence="13 14">
    <name type="scientific">Novosphingobium fluoreni</name>
    <dbReference type="NCBI Taxonomy" id="1391222"/>
    <lineage>
        <taxon>Bacteria</taxon>
        <taxon>Pseudomonadati</taxon>
        <taxon>Pseudomonadota</taxon>
        <taxon>Alphaproteobacteria</taxon>
        <taxon>Sphingomonadales</taxon>
        <taxon>Sphingomonadaceae</taxon>
        <taxon>Novosphingobium</taxon>
    </lineage>
</organism>
<keyword evidence="3 8" id="KW-1134">Transmembrane beta strand</keyword>
<evidence type="ECO:0000256" key="2">
    <source>
        <dbReference type="ARBA" id="ARBA00022448"/>
    </source>
</evidence>
<proteinExistence type="inferred from homology"/>
<evidence type="ECO:0000256" key="9">
    <source>
        <dbReference type="RuleBase" id="RU003357"/>
    </source>
</evidence>
<evidence type="ECO:0000259" key="12">
    <source>
        <dbReference type="Pfam" id="PF07715"/>
    </source>
</evidence>
<feature type="chain" id="PRO_5031433207" evidence="10">
    <location>
        <begin position="25"/>
        <end position="817"/>
    </location>
</feature>
<dbReference type="InterPro" id="IPR039426">
    <property type="entry name" value="TonB-dep_rcpt-like"/>
</dbReference>
<dbReference type="CDD" id="cd01347">
    <property type="entry name" value="ligand_gated_channel"/>
    <property type="match status" value="1"/>
</dbReference>
<feature type="domain" description="TonB-dependent receptor-like beta-barrel" evidence="11">
    <location>
        <begin position="284"/>
        <end position="773"/>
    </location>
</feature>
<keyword evidence="6 8" id="KW-0472">Membrane</keyword>
<dbReference type="Pfam" id="PF00593">
    <property type="entry name" value="TonB_dep_Rec_b-barrel"/>
    <property type="match status" value="1"/>
</dbReference>
<keyword evidence="13" id="KW-0675">Receptor</keyword>
<keyword evidence="5 9" id="KW-0798">TonB box</keyword>
<dbReference type="Pfam" id="PF07715">
    <property type="entry name" value="Plug"/>
    <property type="match status" value="1"/>
</dbReference>
<dbReference type="Proteomes" id="UP000561459">
    <property type="component" value="Unassembled WGS sequence"/>
</dbReference>
<evidence type="ECO:0000256" key="6">
    <source>
        <dbReference type="ARBA" id="ARBA00023136"/>
    </source>
</evidence>
<keyword evidence="7 8" id="KW-0998">Cell outer membrane</keyword>
<dbReference type="GO" id="GO:0009279">
    <property type="term" value="C:cell outer membrane"/>
    <property type="evidence" value="ECO:0007669"/>
    <property type="project" value="UniProtKB-SubCell"/>
</dbReference>
<keyword evidence="4 8" id="KW-0812">Transmembrane</keyword>
<dbReference type="PANTHER" id="PTHR47234">
    <property type="match status" value="1"/>
</dbReference>
<comment type="caution">
    <text evidence="13">The sequence shown here is derived from an EMBL/GenBank/DDBJ whole genome shotgun (WGS) entry which is preliminary data.</text>
</comment>
<dbReference type="EMBL" id="JACIDY010000004">
    <property type="protein sequence ID" value="MBB3940248.1"/>
    <property type="molecule type" value="Genomic_DNA"/>
</dbReference>
<feature type="domain" description="TonB-dependent receptor plug" evidence="12">
    <location>
        <begin position="53"/>
        <end position="173"/>
    </location>
</feature>
<dbReference type="InterPro" id="IPR037066">
    <property type="entry name" value="Plug_dom_sf"/>
</dbReference>
<evidence type="ECO:0000256" key="4">
    <source>
        <dbReference type="ARBA" id="ARBA00022692"/>
    </source>
</evidence>
<dbReference type="PANTHER" id="PTHR47234:SF3">
    <property type="entry name" value="SECRETIN_TONB SHORT N-TERMINAL DOMAIN-CONTAINING PROTEIN"/>
    <property type="match status" value="1"/>
</dbReference>
<dbReference type="Gene3D" id="2.40.170.20">
    <property type="entry name" value="TonB-dependent receptor, beta-barrel domain"/>
    <property type="match status" value="1"/>
</dbReference>
<keyword evidence="14" id="KW-1185">Reference proteome</keyword>
<dbReference type="InterPro" id="IPR012910">
    <property type="entry name" value="Plug_dom"/>
</dbReference>
<keyword evidence="2 8" id="KW-0813">Transport</keyword>
<evidence type="ECO:0000256" key="5">
    <source>
        <dbReference type="ARBA" id="ARBA00023077"/>
    </source>
</evidence>
<dbReference type="InterPro" id="IPR036942">
    <property type="entry name" value="Beta-barrel_TonB_sf"/>
</dbReference>
<evidence type="ECO:0000256" key="8">
    <source>
        <dbReference type="PROSITE-ProRule" id="PRU01360"/>
    </source>
</evidence>
<evidence type="ECO:0000259" key="11">
    <source>
        <dbReference type="Pfam" id="PF00593"/>
    </source>
</evidence>
<gene>
    <name evidence="13" type="ORF">GGR39_001905</name>
</gene>
<reference evidence="13 14" key="1">
    <citation type="submission" date="2020-08" db="EMBL/GenBank/DDBJ databases">
        <title>Genomic Encyclopedia of Type Strains, Phase IV (KMG-IV): sequencing the most valuable type-strain genomes for metagenomic binning, comparative biology and taxonomic classification.</title>
        <authorList>
            <person name="Goeker M."/>
        </authorList>
    </citation>
    <scope>NUCLEOTIDE SEQUENCE [LARGE SCALE GENOMIC DNA]</scope>
    <source>
        <strain evidence="13 14">DSM 27568</strain>
    </source>
</reference>
<evidence type="ECO:0000256" key="1">
    <source>
        <dbReference type="ARBA" id="ARBA00004571"/>
    </source>
</evidence>
<feature type="signal peptide" evidence="10">
    <location>
        <begin position="1"/>
        <end position="24"/>
    </location>
</feature>
<dbReference type="PROSITE" id="PS52016">
    <property type="entry name" value="TONB_DEPENDENT_REC_3"/>
    <property type="match status" value="1"/>
</dbReference>
<dbReference type="InterPro" id="IPR000531">
    <property type="entry name" value="Beta-barrel_TonB"/>
</dbReference>
<evidence type="ECO:0000313" key="13">
    <source>
        <dbReference type="EMBL" id="MBB3940248.1"/>
    </source>
</evidence>
<evidence type="ECO:0000256" key="10">
    <source>
        <dbReference type="SAM" id="SignalP"/>
    </source>
</evidence>
<dbReference type="Gene3D" id="2.170.130.10">
    <property type="entry name" value="TonB-dependent receptor, plug domain"/>
    <property type="match status" value="1"/>
</dbReference>
<name>A0A7W6FYF3_9SPHN</name>
<dbReference type="AlphaFoldDB" id="A0A7W6FYF3"/>
<sequence length="817" mass="86718">MKVHVRYLLASSLTALLTPGLVHAQVGDAERGTAADTSDIIVTGTRVTGRQRLDTASPVDVLSGAALRSQGTTELGQALSNVTPSLDFPRSAAVDGTDSIRPATLRGLSPDQTLVLINGIRGHASALLNTNGSVGRGSAAFDLNTIPTVALDRVEVLRDGASAQYGSDAIAGVINLRLREARSGGGASASYGQYETSVKTARQSRDRHDGKTYNASVWQGFGIGEDGFLTISGDYLKRGHTSRGDLDRRVTPNAVTSRFGDPEVEQYTVFANFGVPMNDVWSVYGYAGYQNRDSTGAAFPRLAGNANNLTSSFYPNGFLPKINVKSDDINSAIGIKGELSTWAVDLSVSYGRNALTLHTRNSVNSTYGAASPTDFYDGKLIYDQIVGGLDVSKKFDFADGNSLNVAWGVEYRNEGFAIREGQVESYARGPLGVATYVLPNGALGSTLGSGAQGFQGFSPANALSRHRDNVSAYLDLEAQLGKLLLGLAGRGESYSDFGETATGKFSARYDLTDSFALRGTVSTGFRAPSLQQQYYTLTQPQVTNINGAAAVVDIGTFPSTSPVATALGGKPLDAEKSFNLSGGFVFRSGGFDLTVDAYRIKLRDQLALSDNLGTGVNSSPAITALLRPFNVSAARFFVNGLRSTTKGIDLVAHYRLVTGAAGNFDITVAGNLNDVKLTRVPTGTGTITVPALFGQQRIVSIEDGTPGEKLTGQLDWSKSGFGGLVRATYYGSVTQPASSLVDYVETGKHVIVDAELRAPLLRKSNVAIGVNNLFDVYPDRVPDSNVINYNNGGTAFPYYSPFGFNGRFLYARVNLAW</sequence>
<evidence type="ECO:0000256" key="7">
    <source>
        <dbReference type="ARBA" id="ARBA00023237"/>
    </source>
</evidence>
<protein>
    <submittedName>
        <fullName evidence="13">Iron complex outermembrane receptor protein</fullName>
    </submittedName>
</protein>
<comment type="similarity">
    <text evidence="8 9">Belongs to the TonB-dependent receptor family.</text>
</comment>
<accession>A0A7W6FYF3</accession>
<dbReference type="RefSeq" id="WP_183616908.1">
    <property type="nucleotide sequence ID" value="NZ_JACIDY010000004.1"/>
</dbReference>
<evidence type="ECO:0000256" key="3">
    <source>
        <dbReference type="ARBA" id="ARBA00022452"/>
    </source>
</evidence>
<keyword evidence="10" id="KW-0732">Signal</keyword>
<comment type="subcellular location">
    <subcellularLocation>
        <location evidence="1 8">Cell outer membrane</location>
        <topology evidence="1 8">Multi-pass membrane protein</topology>
    </subcellularLocation>
</comment>